<accession>A0A133VPX1</accession>
<dbReference type="GO" id="GO:0005524">
    <property type="term" value="F:ATP binding"/>
    <property type="evidence" value="ECO:0007669"/>
    <property type="project" value="UniProtKB-KW"/>
</dbReference>
<comment type="catalytic activity">
    <reaction evidence="10">
        <text>ATP + H2O = ADP + phosphate + H(+)</text>
        <dbReference type="Rhea" id="RHEA:13065"/>
        <dbReference type="ChEBI" id="CHEBI:15377"/>
        <dbReference type="ChEBI" id="CHEBI:15378"/>
        <dbReference type="ChEBI" id="CHEBI:30616"/>
        <dbReference type="ChEBI" id="CHEBI:43474"/>
        <dbReference type="ChEBI" id="CHEBI:456216"/>
        <dbReference type="EC" id="5.6.2.3"/>
    </reaction>
</comment>
<dbReference type="SUPFAM" id="SSF52540">
    <property type="entry name" value="P-loop containing nucleoside triphosphate hydrolases"/>
    <property type="match status" value="1"/>
</dbReference>
<keyword evidence="7" id="KW-0238">DNA-binding</keyword>
<dbReference type="PANTHER" id="PTHR30153:SF2">
    <property type="entry name" value="REPLICATIVE DNA HELICASE"/>
    <property type="match status" value="1"/>
</dbReference>
<dbReference type="Gene3D" id="3.40.50.300">
    <property type="entry name" value="P-loop containing nucleotide triphosphate hydrolases"/>
    <property type="match status" value="1"/>
</dbReference>
<keyword evidence="3" id="KW-0547">Nucleotide-binding</keyword>
<evidence type="ECO:0000256" key="7">
    <source>
        <dbReference type="ARBA" id="ARBA00023125"/>
    </source>
</evidence>
<dbReference type="InterPro" id="IPR007694">
    <property type="entry name" value="DNA_helicase_DnaB-like_C"/>
</dbReference>
<dbReference type="InterPro" id="IPR016136">
    <property type="entry name" value="DNA_helicase_N/primase_C"/>
</dbReference>
<keyword evidence="8" id="KW-0413">Isomerase</keyword>
<evidence type="ECO:0000256" key="5">
    <source>
        <dbReference type="ARBA" id="ARBA00022806"/>
    </source>
</evidence>
<evidence type="ECO:0000256" key="9">
    <source>
        <dbReference type="ARBA" id="ARBA00044969"/>
    </source>
</evidence>
<reference evidence="12 13" key="1">
    <citation type="journal article" date="2016" name="Sci. Rep.">
        <title>Metabolic traits of an uncultured archaeal lineage -MSBL1- from brine pools of the Red Sea.</title>
        <authorList>
            <person name="Mwirichia R."/>
            <person name="Alam I."/>
            <person name="Rashid M."/>
            <person name="Vinu M."/>
            <person name="Ba-Alawi W."/>
            <person name="Anthony Kamau A."/>
            <person name="Kamanda Ngugi D."/>
            <person name="Goker M."/>
            <person name="Klenk H.P."/>
            <person name="Bajic V."/>
            <person name="Stingl U."/>
        </authorList>
    </citation>
    <scope>NUCLEOTIDE SEQUENCE [LARGE SCALE GENOMIC DNA]</scope>
    <source>
        <strain evidence="12">SCGC-AAA385M02</strain>
    </source>
</reference>
<dbReference type="InterPro" id="IPR007693">
    <property type="entry name" value="DNA_helicase_DnaB-like_N"/>
</dbReference>
<comment type="caution">
    <text evidence="12">The sequence shown here is derived from an EMBL/GenBank/DDBJ whole genome shotgun (WGS) entry which is preliminary data.</text>
</comment>
<dbReference type="InterPro" id="IPR027417">
    <property type="entry name" value="P-loop_NTPase"/>
</dbReference>
<protein>
    <recommendedName>
        <fullName evidence="9">DNA 5'-3' helicase</fullName>
        <ecNumber evidence="9">5.6.2.3</ecNumber>
    </recommendedName>
</protein>
<evidence type="ECO:0000256" key="1">
    <source>
        <dbReference type="ARBA" id="ARBA00008428"/>
    </source>
</evidence>
<dbReference type="Gene3D" id="1.10.860.10">
    <property type="entry name" value="DNAb Helicase, Chain A"/>
    <property type="match status" value="1"/>
</dbReference>
<dbReference type="GO" id="GO:0043139">
    <property type="term" value="F:5'-3' DNA helicase activity"/>
    <property type="evidence" value="ECO:0007669"/>
    <property type="project" value="UniProtKB-EC"/>
</dbReference>
<dbReference type="GO" id="GO:0016787">
    <property type="term" value="F:hydrolase activity"/>
    <property type="evidence" value="ECO:0007669"/>
    <property type="project" value="UniProtKB-KW"/>
</dbReference>
<evidence type="ECO:0000256" key="3">
    <source>
        <dbReference type="ARBA" id="ARBA00022741"/>
    </source>
</evidence>
<dbReference type="Pfam" id="PF00772">
    <property type="entry name" value="DnaB"/>
    <property type="match status" value="1"/>
</dbReference>
<dbReference type="SUPFAM" id="SSF48024">
    <property type="entry name" value="N-terminal domain of DnaB helicase"/>
    <property type="match status" value="1"/>
</dbReference>
<evidence type="ECO:0000256" key="4">
    <source>
        <dbReference type="ARBA" id="ARBA00022801"/>
    </source>
</evidence>
<keyword evidence="2" id="KW-0235">DNA replication</keyword>
<dbReference type="PANTHER" id="PTHR30153">
    <property type="entry name" value="REPLICATIVE DNA HELICASE DNAB"/>
    <property type="match status" value="1"/>
</dbReference>
<evidence type="ECO:0000256" key="6">
    <source>
        <dbReference type="ARBA" id="ARBA00022840"/>
    </source>
</evidence>
<dbReference type="PROSITE" id="PS51199">
    <property type="entry name" value="SF4_HELICASE"/>
    <property type="match status" value="1"/>
</dbReference>
<feature type="domain" description="SF4 helicase" evidence="11">
    <location>
        <begin position="172"/>
        <end position="439"/>
    </location>
</feature>
<evidence type="ECO:0000259" key="11">
    <source>
        <dbReference type="PROSITE" id="PS51199"/>
    </source>
</evidence>
<keyword evidence="5" id="KW-0347">Helicase</keyword>
<name>A0A133VPX1_9EURY</name>
<dbReference type="GO" id="GO:0006260">
    <property type="term" value="P:DNA replication"/>
    <property type="evidence" value="ECO:0007669"/>
    <property type="project" value="UniProtKB-KW"/>
</dbReference>
<evidence type="ECO:0000313" key="13">
    <source>
        <dbReference type="Proteomes" id="UP000070248"/>
    </source>
</evidence>
<dbReference type="Proteomes" id="UP000070248">
    <property type="component" value="Unassembled WGS sequence"/>
</dbReference>
<comment type="similarity">
    <text evidence="1">Belongs to the helicase family. DnaB subfamily.</text>
</comment>
<evidence type="ECO:0000256" key="8">
    <source>
        <dbReference type="ARBA" id="ARBA00023235"/>
    </source>
</evidence>
<evidence type="ECO:0000256" key="2">
    <source>
        <dbReference type="ARBA" id="ARBA00022705"/>
    </source>
</evidence>
<organism evidence="12 13">
    <name type="scientific">candidate division MSBL1 archaeon SCGC-AAA385M02</name>
    <dbReference type="NCBI Taxonomy" id="1698287"/>
    <lineage>
        <taxon>Archaea</taxon>
        <taxon>Methanobacteriati</taxon>
        <taxon>Methanobacteriota</taxon>
        <taxon>candidate division MSBL1</taxon>
    </lineage>
</organism>
<dbReference type="EC" id="5.6.2.3" evidence="9"/>
<dbReference type="EMBL" id="LHYL01000015">
    <property type="protein sequence ID" value="KXB08496.1"/>
    <property type="molecule type" value="Genomic_DNA"/>
</dbReference>
<dbReference type="GO" id="GO:0003677">
    <property type="term" value="F:DNA binding"/>
    <property type="evidence" value="ECO:0007669"/>
    <property type="project" value="UniProtKB-KW"/>
</dbReference>
<gene>
    <name evidence="12" type="ORF">AKJ59_00825</name>
</gene>
<keyword evidence="6" id="KW-0067">ATP-binding</keyword>
<sequence>REAILTITLPQSTESEKYVIGSMLCSEDVMLEISDMLSKNDFYNEKHKQIFKTIVDNNISDMILLSEKLKQNKIYDEVGGIDNINSMVETVTLARQGIHHANIVKNKSEKRNIIKSFHNLQQKCSEDKESLKDIVSQAEKEILDIDVEESTITILGDGMENVVEMVEGISKGDENIVGIKTGFKSIDNIIDGIKKGEVTVVSGATKVGKSIFALNLAENLSIDRGLHGLYFSYEMMYKYLAYRILLSKAKVASNKIKKNKMSGNDWKRIVKAAENMKEINNLKFLTNLQQGIQTIYRNAKKMKRAGKLDYIIIDHLHLIREPKFSGNRTREVGLIAKGIKFIAGKLNVPIVLVCQMSRGFERRTPPKPKYYDLRDSGEIEQIMAADILLYRPGMYECTAEEDINKIIAITDLNRFGNSGEAKMYLDYDIMKFREYDKFAEF</sequence>
<keyword evidence="13" id="KW-1185">Reference proteome</keyword>
<evidence type="ECO:0000313" key="12">
    <source>
        <dbReference type="EMBL" id="KXB08496.1"/>
    </source>
</evidence>
<proteinExistence type="inferred from homology"/>
<keyword evidence="4" id="KW-0378">Hydrolase</keyword>
<dbReference type="AlphaFoldDB" id="A0A133VPX1"/>
<evidence type="ECO:0000256" key="10">
    <source>
        <dbReference type="ARBA" id="ARBA00048954"/>
    </source>
</evidence>
<dbReference type="GO" id="GO:0005829">
    <property type="term" value="C:cytosol"/>
    <property type="evidence" value="ECO:0007669"/>
    <property type="project" value="TreeGrafter"/>
</dbReference>
<dbReference type="Pfam" id="PF03796">
    <property type="entry name" value="DnaB_C"/>
    <property type="match status" value="1"/>
</dbReference>
<dbReference type="InterPro" id="IPR036185">
    <property type="entry name" value="DNA_heli_DnaB-like_N_sf"/>
</dbReference>
<feature type="non-terminal residue" evidence="12">
    <location>
        <position position="1"/>
    </location>
</feature>